<keyword evidence="8" id="KW-0408">Iron</keyword>
<dbReference type="InterPro" id="IPR016164">
    <property type="entry name" value="FAD-linked_Oxase-like_C"/>
</dbReference>
<dbReference type="SUPFAM" id="SSF46548">
    <property type="entry name" value="alpha-helical ferredoxin"/>
    <property type="match status" value="1"/>
</dbReference>
<dbReference type="InterPro" id="IPR036318">
    <property type="entry name" value="FAD-bd_PCMH-like_sf"/>
</dbReference>
<dbReference type="Gene3D" id="3.30.70.2190">
    <property type="match status" value="1"/>
</dbReference>
<feature type="compositionally biased region" description="Basic and acidic residues" evidence="11">
    <location>
        <begin position="693"/>
        <end position="710"/>
    </location>
</feature>
<comment type="caution">
    <text evidence="14">The sequence shown here is derived from an EMBL/GenBank/DDBJ whole genome shotgun (WGS) entry which is preliminary data.</text>
</comment>
<feature type="domain" description="FAD-binding PCMH-type" evidence="13">
    <location>
        <begin position="38"/>
        <end position="266"/>
    </location>
</feature>
<dbReference type="Gene3D" id="1.10.45.10">
    <property type="entry name" value="Vanillyl-alcohol Oxidase, Chain A, domain 4"/>
    <property type="match status" value="1"/>
</dbReference>
<dbReference type="PANTHER" id="PTHR11748:SF111">
    <property type="entry name" value="D-LACTATE DEHYDROGENASE, MITOCHONDRIAL-RELATED"/>
    <property type="match status" value="1"/>
</dbReference>
<evidence type="ECO:0000259" key="13">
    <source>
        <dbReference type="PROSITE" id="PS51387"/>
    </source>
</evidence>
<evidence type="ECO:0000313" key="15">
    <source>
        <dbReference type="Proteomes" id="UP001597048"/>
    </source>
</evidence>
<gene>
    <name evidence="14" type="ORF">ACFQ1C_09890</name>
</gene>
<keyword evidence="4" id="KW-0479">Metal-binding</keyword>
<comment type="cofactor">
    <cofactor evidence="1">
        <name>FAD</name>
        <dbReference type="ChEBI" id="CHEBI:57692"/>
    </cofactor>
</comment>
<evidence type="ECO:0000259" key="12">
    <source>
        <dbReference type="PROSITE" id="PS51379"/>
    </source>
</evidence>
<dbReference type="InterPro" id="IPR006094">
    <property type="entry name" value="Oxid_FAD_bind_N"/>
</dbReference>
<evidence type="ECO:0000256" key="11">
    <source>
        <dbReference type="SAM" id="MobiDB-lite"/>
    </source>
</evidence>
<evidence type="ECO:0000256" key="9">
    <source>
        <dbReference type="ARBA" id="ARBA00023014"/>
    </source>
</evidence>
<sequence length="948" mass="104209">MEHHYHQLVTELQLFLPDNRIITDSALCLAYGTDASFYRLLPKMVLRLASTAEVIRVLQLCSQHAIHCTFRAAGTSLSGQAISDSVLITLTDDWRQHEISDQGKKISLQPGVLGADANKYLAPFGRKIGPDPASINSCKIGGIAANNASGMCCGTAQNSYRTLAGMSLVLADGTYLDTRDKLSKAQFAEQQPSLLAGLRQLHEDVINNEALSDRIRHKYRLKNTTGYSLNALLDFADPFDMLTHLMIGSEGTLGFINEISYHTVPDHAFKASCLLVYPDIETTCLAVTELANTSVAAVELMDGRALRSIADHAGMPDFIKTLDLEAAALLIEVHGESETQLQHSCDQAMAVISTFRQLNQVPFTQDKKVCANLWAMRKGMFPAVGAVREIGTTVVIEDVAFHVEHLAAAVRKLTELFELFGYNEAIIFGHALAGNLHFVFTQGFDSQAERDRYGHFMTAVTQLVAVEYQGSLKAEHGTGRNMAPFVELEWGEDGYQLVKRIKALFDPNGILNPGVIVNADPKAHLSHLKPLPAADALVDKCIECGFCEVVCPSKNLSLTPRQRIVLYRELQRRQTNNEVIDDSLQQIFEYQGIDTCAATGLCEQRCPVGINTGDLVRKLRTARYQKFQPIARWSAAHFAGTTKAVAIGLNAANLSRQLLGKKSIASLNKGLRKISHNKVPLWLPELPAANPHRLPDLKKELPKPKSKRSESLQATRNKVVYFPSCASRTLGQSPNAQDSRSLTEVTQAVLEKAGFDVVLPHELTSLCCGMPYQSKGLFDIASSKVQELEARLWQASEQGRWPILMDTSPCAKLSQDSFTLPLTIFEPVTFVLEHALERLTIQPVPETVMLHITCSSQRMGLADKMLHLAQRCATKVVVPEHISCCGFAGDKGFTLPELNASALATLKQQVPNGCTRGISNSRTCELGLSHHSGINYESILYLVDEASR</sequence>
<dbReference type="Pfam" id="PF02754">
    <property type="entry name" value="CCG"/>
    <property type="match status" value="1"/>
</dbReference>
<evidence type="ECO:0000256" key="3">
    <source>
        <dbReference type="ARBA" id="ARBA00022630"/>
    </source>
</evidence>
<evidence type="ECO:0000256" key="1">
    <source>
        <dbReference type="ARBA" id="ARBA00001974"/>
    </source>
</evidence>
<keyword evidence="15" id="KW-1185">Reference proteome</keyword>
<evidence type="ECO:0000256" key="5">
    <source>
        <dbReference type="ARBA" id="ARBA00022827"/>
    </source>
</evidence>
<dbReference type="Pfam" id="PF13183">
    <property type="entry name" value="Fer4_8"/>
    <property type="match status" value="1"/>
</dbReference>
<dbReference type="PROSITE" id="PS00198">
    <property type="entry name" value="4FE4S_FER_1"/>
    <property type="match status" value="1"/>
</dbReference>
<evidence type="ECO:0000256" key="8">
    <source>
        <dbReference type="ARBA" id="ARBA00023004"/>
    </source>
</evidence>
<organism evidence="14 15">
    <name type="scientific">Oceanisphaera ostreae</name>
    <dbReference type="NCBI Taxonomy" id="914151"/>
    <lineage>
        <taxon>Bacteria</taxon>
        <taxon>Pseudomonadati</taxon>
        <taxon>Pseudomonadota</taxon>
        <taxon>Gammaproteobacteria</taxon>
        <taxon>Aeromonadales</taxon>
        <taxon>Aeromonadaceae</taxon>
        <taxon>Oceanisphaera</taxon>
    </lineage>
</organism>
<dbReference type="InterPro" id="IPR016171">
    <property type="entry name" value="Vanillyl_alc_oxidase_C-sub2"/>
</dbReference>
<dbReference type="InterPro" id="IPR016167">
    <property type="entry name" value="FAD-bd_PCMH_sub1"/>
</dbReference>
<dbReference type="PROSITE" id="PS51379">
    <property type="entry name" value="4FE4S_FER_2"/>
    <property type="match status" value="1"/>
</dbReference>
<dbReference type="EMBL" id="JBHTJS010000036">
    <property type="protein sequence ID" value="MFD1008462.1"/>
    <property type="molecule type" value="Genomic_DNA"/>
</dbReference>
<evidence type="ECO:0000256" key="7">
    <source>
        <dbReference type="ARBA" id="ARBA00023002"/>
    </source>
</evidence>
<dbReference type="PROSITE" id="PS51387">
    <property type="entry name" value="FAD_PCMH"/>
    <property type="match status" value="1"/>
</dbReference>
<evidence type="ECO:0000256" key="6">
    <source>
        <dbReference type="ARBA" id="ARBA00022946"/>
    </source>
</evidence>
<evidence type="ECO:0000313" key="14">
    <source>
        <dbReference type="EMBL" id="MFD1008462.1"/>
    </source>
</evidence>
<dbReference type="Gene3D" id="3.30.43.10">
    <property type="entry name" value="Uridine Diphospho-n-acetylenolpyruvylglucosamine Reductase, domain 2"/>
    <property type="match status" value="1"/>
</dbReference>
<protein>
    <recommendedName>
        <fullName evidence="10">D-lactate dehydrogenase (cytochrome)</fullName>
        <ecNumber evidence="10">1.1.2.4</ecNumber>
    </recommendedName>
</protein>
<dbReference type="Proteomes" id="UP001597048">
    <property type="component" value="Unassembled WGS sequence"/>
</dbReference>
<dbReference type="RefSeq" id="WP_379558443.1">
    <property type="nucleotide sequence ID" value="NZ_JBHTJS010000036.1"/>
</dbReference>
<dbReference type="SUPFAM" id="SSF55103">
    <property type="entry name" value="FAD-linked oxidases, C-terminal domain"/>
    <property type="match status" value="1"/>
</dbReference>
<dbReference type="InterPro" id="IPR004113">
    <property type="entry name" value="FAD-bd_oxidored_4_C"/>
</dbReference>
<name>A0ABW3KI34_9GAMM</name>
<dbReference type="InterPro" id="IPR004017">
    <property type="entry name" value="Cys_rich_dom"/>
</dbReference>
<dbReference type="Pfam" id="PF01565">
    <property type="entry name" value="FAD_binding_4"/>
    <property type="match status" value="1"/>
</dbReference>
<dbReference type="Gene3D" id="3.30.465.10">
    <property type="match status" value="1"/>
</dbReference>
<evidence type="ECO:0000256" key="2">
    <source>
        <dbReference type="ARBA" id="ARBA00008000"/>
    </source>
</evidence>
<dbReference type="InterPro" id="IPR017896">
    <property type="entry name" value="4Fe4S_Fe-S-bd"/>
</dbReference>
<dbReference type="Gene3D" id="3.30.70.2740">
    <property type="match status" value="1"/>
</dbReference>
<proteinExistence type="inferred from homology"/>
<keyword evidence="6" id="KW-0809">Transit peptide</keyword>
<keyword evidence="9" id="KW-0411">Iron-sulfur</keyword>
<dbReference type="Gene3D" id="1.10.1060.10">
    <property type="entry name" value="Alpha-helical ferredoxin"/>
    <property type="match status" value="1"/>
</dbReference>
<keyword evidence="5" id="KW-0274">FAD</keyword>
<dbReference type="Pfam" id="PF02913">
    <property type="entry name" value="FAD-oxidase_C"/>
    <property type="match status" value="1"/>
</dbReference>
<comment type="similarity">
    <text evidence="2">Belongs to the FAD-binding oxidoreductase/transferase type 4 family.</text>
</comment>
<dbReference type="InterPro" id="IPR017900">
    <property type="entry name" value="4Fe4S_Fe_S_CS"/>
</dbReference>
<dbReference type="SUPFAM" id="SSF56176">
    <property type="entry name" value="FAD-binding/transporter-associated domain-like"/>
    <property type="match status" value="1"/>
</dbReference>
<reference evidence="15" key="1">
    <citation type="journal article" date="2019" name="Int. J. Syst. Evol. Microbiol.">
        <title>The Global Catalogue of Microorganisms (GCM) 10K type strain sequencing project: providing services to taxonomists for standard genome sequencing and annotation.</title>
        <authorList>
            <consortium name="The Broad Institute Genomics Platform"/>
            <consortium name="The Broad Institute Genome Sequencing Center for Infectious Disease"/>
            <person name="Wu L."/>
            <person name="Ma J."/>
        </authorList>
    </citation>
    <scope>NUCLEOTIDE SEQUENCE [LARGE SCALE GENOMIC DNA]</scope>
    <source>
        <strain evidence="15">CCUG 60525</strain>
    </source>
</reference>
<accession>A0ABW3KI34</accession>
<keyword evidence="7" id="KW-0560">Oxidoreductase</keyword>
<dbReference type="InterPro" id="IPR009051">
    <property type="entry name" value="Helical_ferredxn"/>
</dbReference>
<evidence type="ECO:0000256" key="4">
    <source>
        <dbReference type="ARBA" id="ARBA00022723"/>
    </source>
</evidence>
<feature type="domain" description="4Fe-4S ferredoxin-type" evidence="12">
    <location>
        <begin position="530"/>
        <end position="561"/>
    </location>
</feature>
<dbReference type="InterPro" id="IPR016169">
    <property type="entry name" value="FAD-bd_PCMH_sub2"/>
</dbReference>
<dbReference type="EC" id="1.1.2.4" evidence="10"/>
<feature type="region of interest" description="Disordered" evidence="11">
    <location>
        <begin position="693"/>
        <end position="713"/>
    </location>
</feature>
<dbReference type="PANTHER" id="PTHR11748">
    <property type="entry name" value="D-LACTATE DEHYDROGENASE"/>
    <property type="match status" value="1"/>
</dbReference>
<keyword evidence="3" id="KW-0285">Flavoprotein</keyword>
<evidence type="ECO:0000256" key="10">
    <source>
        <dbReference type="ARBA" id="ARBA00038897"/>
    </source>
</evidence>
<dbReference type="InterPro" id="IPR016166">
    <property type="entry name" value="FAD-bd_PCMH"/>
</dbReference>